<protein>
    <submittedName>
        <fullName evidence="2">Uncharacterized protein</fullName>
    </submittedName>
</protein>
<sequence length="61" mass="6730">MVAFVSHGKTPPQPLPTRGRGLTQLRPLQRVEIQFSRHGFSPLVGEMAGRPEGVFLHEALP</sequence>
<evidence type="ECO:0000313" key="3">
    <source>
        <dbReference type="Proteomes" id="UP000187891"/>
    </source>
</evidence>
<reference evidence="3" key="1">
    <citation type="submission" date="2016-10" db="EMBL/GenBank/DDBJ databases">
        <authorList>
            <person name="Wibberg D."/>
        </authorList>
    </citation>
    <scope>NUCLEOTIDE SEQUENCE [LARGE SCALE GENOMIC DNA]</scope>
</reference>
<evidence type="ECO:0000256" key="1">
    <source>
        <dbReference type="SAM" id="MobiDB-lite"/>
    </source>
</evidence>
<dbReference type="Proteomes" id="UP000187891">
    <property type="component" value="Unassembled WGS sequence"/>
</dbReference>
<accession>A0A1R3TQR7</accession>
<name>A0A1R3TQR7_9HYPH</name>
<organism evidence="2 3">
    <name type="scientific">Agrobacterium rosae</name>
    <dbReference type="NCBI Taxonomy" id="1972867"/>
    <lineage>
        <taxon>Bacteria</taxon>
        <taxon>Pseudomonadati</taxon>
        <taxon>Pseudomonadota</taxon>
        <taxon>Alphaproteobacteria</taxon>
        <taxon>Hyphomicrobiales</taxon>
        <taxon>Rhizobiaceae</taxon>
        <taxon>Rhizobium/Agrobacterium group</taxon>
        <taxon>Agrobacterium</taxon>
    </lineage>
</organism>
<dbReference type="STRING" id="1907666.DSM25559_1725"/>
<proteinExistence type="predicted"/>
<dbReference type="AlphaFoldDB" id="A0A1R3TQR7"/>
<dbReference type="EMBL" id="FMUE01000003">
    <property type="protein sequence ID" value="SCX18428.1"/>
    <property type="molecule type" value="Genomic_DNA"/>
</dbReference>
<gene>
    <name evidence="2" type="ORF">DSM25559_1725</name>
</gene>
<feature type="region of interest" description="Disordered" evidence="1">
    <location>
        <begin position="1"/>
        <end position="22"/>
    </location>
</feature>
<evidence type="ECO:0000313" key="2">
    <source>
        <dbReference type="EMBL" id="SCX18428.1"/>
    </source>
</evidence>